<evidence type="ECO:0000256" key="9">
    <source>
        <dbReference type="ARBA" id="ARBA00023043"/>
    </source>
</evidence>
<keyword evidence="19" id="KW-1185">Reference proteome</keyword>
<keyword evidence="13" id="KW-0804">Transcription</keyword>
<keyword evidence="6" id="KW-0112">Calmodulin-binding</keyword>
<dbReference type="InterPro" id="IPR036770">
    <property type="entry name" value="Ankyrin_rpt-contain_sf"/>
</dbReference>
<sequence length="1264" mass="141261">MTMGTTTQAYGEPWYWDNRYAHESGPFDWYQKYPSLAPLIKLYVPSHHQRILIVGCGNSAFSEGMVDDGYEDVVNVDISSVVIEAMMNKYSNRPQLKCILIFLWTCDEHFYIKMDVRQMDEFQTGSFDSVVDKGTLDSLLCGSNSRQNATQMLKEVWRVLKDKGVYILVTYGAPIYRLGMLRDSCSWNIKLHVIEKLVVEEKSGHPIWELTNPVPLENDGRSVEELLGKNPDVHYIYVCTKIESIVAHIAQEHARTVWYWILNLEQILQEAQYRWLRPTEICEILRNYLKFHLTPDPPVRPPAGSLFLFDRKALRYFRKDGHRWRKKKDGKTVKEAHEKLKAGSIDVLHCYYAHGEDNENFQRRSYWMLDGQLEHIVLVHYREVKEGYKSGRSAVDPGSQIESSQTSSARSLAQANSSAPAAQTSHASIPNKIDWNGQAVSSEFEDVDSGHGSGTPSVAQSIYGSMSQNASLVAASIAGLPELSRHPQWFAGSKINHGSGSSMWPQIDNSSRNATSVLDQHQNFFVGQPSGADFITHKLTDARLASDSTIANIGTCGERLITDIDVHAVTTSSQGASQVLLEHNFNLINNQYQNCPVPEVTVASVSQAGIKPKEELGELKKLDSFGRWMDQEIGGDCDDSLMASDSGNYWNTLDAENDDKEVSSLSHHMQLEMDSLGPSLSQEQLFSIRDFSPDWAYSGAETKVLIIGMFLGTKKLSSDSKWGCMFGEIEVPAEVLTDNVIRCQAPSHAAGRVPFYITGSNRLACSEVREFEYREKPSKAGYPVASKIAPEDEVRLQTRLAKFLYLDPERKWFDCTIEDCNKCKLKNTIYSMRGDSEKDWGRVDESSMAIEGDCPNSRDKLIQNLLRNRLCEWLVWKIHEGGKGPNVIDDGGQGIVHLAAALGYEWAMRPIIAAGVSPNFRDARGRTALHWASYFGREETVIMLVKLGAAPGAVEDPTPAFPGGQTAADLASSRGHKGIAGYLAEADLSSHLSSLTVNENGMDNVAAALAAEKANETAAQIGVQSDGPAAEQLSLRGSLAAVRKSAHAAALIQQAFRVRSFRHRQSIQSSDDVSEVSVDLVALGSLNKVSKMSHFEDYLHFAAIKIQQKYRGWKGRKDFLKIRNHIVKLQAHVRGHQVRKQYKKVVWSVSIVEKAILRWRRRGSGLRGFRVGNSTANVASENEKTDEYEFLRIGRKQKFAGVEKALERVKSMVRNPEARDQYMRMVAKFENFKMCDDGSGLLSQGEDSLNGPTKDNLHAYAADQ</sequence>
<dbReference type="InterPro" id="IPR029063">
    <property type="entry name" value="SAM-dependent_MTases_sf"/>
</dbReference>
<organism evidence="18 19">
    <name type="scientific">Citrus x changshan-huyou</name>
    <dbReference type="NCBI Taxonomy" id="2935761"/>
    <lineage>
        <taxon>Eukaryota</taxon>
        <taxon>Viridiplantae</taxon>
        <taxon>Streptophyta</taxon>
        <taxon>Embryophyta</taxon>
        <taxon>Tracheophyta</taxon>
        <taxon>Spermatophyta</taxon>
        <taxon>Magnoliopsida</taxon>
        <taxon>eudicotyledons</taxon>
        <taxon>Gunneridae</taxon>
        <taxon>Pentapetalae</taxon>
        <taxon>rosids</taxon>
        <taxon>malvids</taxon>
        <taxon>Sapindales</taxon>
        <taxon>Rutaceae</taxon>
        <taxon>Aurantioideae</taxon>
        <taxon>Citrus</taxon>
    </lineage>
</organism>
<evidence type="ECO:0000256" key="2">
    <source>
        <dbReference type="ARBA" id="ARBA00008267"/>
    </source>
</evidence>
<dbReference type="PROSITE" id="PS50297">
    <property type="entry name" value="ANK_REP_REGION"/>
    <property type="match status" value="1"/>
</dbReference>
<feature type="region of interest" description="Disordered" evidence="16">
    <location>
        <begin position="390"/>
        <end position="431"/>
    </location>
</feature>
<reference evidence="18 19" key="1">
    <citation type="submission" date="2024-05" db="EMBL/GenBank/DDBJ databases">
        <title>Haplotype-resolved chromosome-level genome assembly of Huyou (Citrus changshanensis).</title>
        <authorList>
            <person name="Miao C."/>
            <person name="Chen W."/>
            <person name="Wu Y."/>
            <person name="Wang L."/>
            <person name="Zhao S."/>
            <person name="Grierson D."/>
            <person name="Xu C."/>
            <person name="Chen K."/>
        </authorList>
    </citation>
    <scope>NUCLEOTIDE SEQUENCE [LARGE SCALE GENOMIC DNA]</scope>
    <source>
        <strain evidence="18">01-14</strain>
        <tissue evidence="18">Leaf</tissue>
    </source>
</reference>
<dbReference type="InterPro" id="IPR027417">
    <property type="entry name" value="P-loop_NTPase"/>
</dbReference>
<dbReference type="GO" id="GO:0008757">
    <property type="term" value="F:S-adenosylmethionine-dependent methyltransferase activity"/>
    <property type="evidence" value="ECO:0007669"/>
    <property type="project" value="InterPro"/>
</dbReference>
<dbReference type="InterPro" id="IPR013216">
    <property type="entry name" value="Methyltransf_11"/>
</dbReference>
<keyword evidence="14" id="KW-0539">Nucleus</keyword>
<evidence type="ECO:0000256" key="4">
    <source>
        <dbReference type="ARBA" id="ARBA00022737"/>
    </source>
</evidence>
<dbReference type="PROSITE" id="PS50096">
    <property type="entry name" value="IQ"/>
    <property type="match status" value="2"/>
</dbReference>
<dbReference type="GO" id="GO:0005634">
    <property type="term" value="C:nucleus"/>
    <property type="evidence" value="ECO:0007669"/>
    <property type="project" value="UniProtKB-SubCell"/>
</dbReference>
<dbReference type="Pfam" id="PF08241">
    <property type="entry name" value="Methyltransf_11"/>
    <property type="match status" value="1"/>
</dbReference>
<evidence type="ECO:0000313" key="18">
    <source>
        <dbReference type="EMBL" id="KAK9182111.1"/>
    </source>
</evidence>
<accession>A0AAP0LSU5</accession>
<evidence type="ECO:0000256" key="5">
    <source>
        <dbReference type="ARBA" id="ARBA00022837"/>
    </source>
</evidence>
<evidence type="ECO:0000259" key="17">
    <source>
        <dbReference type="PROSITE" id="PS51437"/>
    </source>
</evidence>
<dbReference type="InterPro" id="IPR000048">
    <property type="entry name" value="IQ_motif_EF-hand-BS"/>
</dbReference>
<feature type="region of interest" description="Disordered" evidence="16">
    <location>
        <begin position="1243"/>
        <end position="1264"/>
    </location>
</feature>
<comment type="subcellular location">
    <subcellularLocation>
        <location evidence="1">Nucleus</location>
    </subcellularLocation>
</comment>
<dbReference type="SMART" id="SM00248">
    <property type="entry name" value="ANK"/>
    <property type="match status" value="2"/>
</dbReference>
<dbReference type="AlphaFoldDB" id="A0AAP0LSU5"/>
<dbReference type="Pfam" id="PF12796">
    <property type="entry name" value="Ank_2"/>
    <property type="match status" value="1"/>
</dbReference>
<feature type="domain" description="CG-1" evidence="17">
    <location>
        <begin position="264"/>
        <end position="390"/>
    </location>
</feature>
<dbReference type="GO" id="GO:0005516">
    <property type="term" value="F:calmodulin binding"/>
    <property type="evidence" value="ECO:0007669"/>
    <property type="project" value="UniProtKB-KW"/>
</dbReference>
<evidence type="ECO:0000256" key="15">
    <source>
        <dbReference type="PROSITE-ProRule" id="PRU00023"/>
    </source>
</evidence>
<dbReference type="GO" id="GO:0009409">
    <property type="term" value="P:response to cold"/>
    <property type="evidence" value="ECO:0007669"/>
    <property type="project" value="UniProtKB-ARBA"/>
</dbReference>
<evidence type="ECO:0000256" key="16">
    <source>
        <dbReference type="SAM" id="MobiDB-lite"/>
    </source>
</evidence>
<keyword evidence="9 15" id="KW-0040">ANK repeat</keyword>
<keyword evidence="12" id="KW-0010">Activator</keyword>
<keyword evidence="11" id="KW-0238">DNA-binding</keyword>
<feature type="compositionally biased region" description="Polar residues" evidence="16">
    <location>
        <begin position="1243"/>
        <end position="1253"/>
    </location>
</feature>
<dbReference type="CDD" id="cd02440">
    <property type="entry name" value="AdoMet_MTases"/>
    <property type="match status" value="1"/>
</dbReference>
<evidence type="ECO:0000256" key="10">
    <source>
        <dbReference type="ARBA" id="ARBA00023054"/>
    </source>
</evidence>
<dbReference type="SMART" id="SM00015">
    <property type="entry name" value="IQ"/>
    <property type="match status" value="2"/>
</dbReference>
<dbReference type="PANTHER" id="PTHR23335:SF0">
    <property type="entry name" value="CALMODULIN-BINDING TRANSCRIPTION ACTIVATOR 2-LIKE ISOFORM X1"/>
    <property type="match status" value="1"/>
</dbReference>
<dbReference type="SUPFAM" id="SSF53335">
    <property type="entry name" value="S-adenosyl-L-methionine-dependent methyltransferases"/>
    <property type="match status" value="1"/>
</dbReference>
<evidence type="ECO:0000256" key="8">
    <source>
        <dbReference type="ARBA" id="ARBA00023016"/>
    </source>
</evidence>
<evidence type="ECO:0000256" key="7">
    <source>
        <dbReference type="ARBA" id="ARBA00023015"/>
    </source>
</evidence>
<feature type="compositionally biased region" description="Polar residues" evidence="16">
    <location>
        <begin position="400"/>
        <end position="428"/>
    </location>
</feature>
<evidence type="ECO:0000256" key="11">
    <source>
        <dbReference type="ARBA" id="ARBA00023125"/>
    </source>
</evidence>
<dbReference type="Gene3D" id="3.40.50.150">
    <property type="entry name" value="Vaccinia Virus protein VP39"/>
    <property type="match status" value="1"/>
</dbReference>
<dbReference type="GO" id="GO:0003690">
    <property type="term" value="F:double-stranded DNA binding"/>
    <property type="evidence" value="ECO:0007669"/>
    <property type="project" value="TreeGrafter"/>
</dbReference>
<gene>
    <name evidence="18" type="ORF">WN944_025253</name>
</gene>
<dbReference type="PROSITE" id="PS51437">
    <property type="entry name" value="CG_1"/>
    <property type="match status" value="1"/>
</dbReference>
<dbReference type="GO" id="GO:0006357">
    <property type="term" value="P:regulation of transcription by RNA polymerase II"/>
    <property type="evidence" value="ECO:0007669"/>
    <property type="project" value="TreeGrafter"/>
</dbReference>
<dbReference type="Pfam" id="PF01833">
    <property type="entry name" value="TIG"/>
    <property type="match status" value="1"/>
</dbReference>
<dbReference type="Gene3D" id="2.60.40.10">
    <property type="entry name" value="Immunoglobulins"/>
    <property type="match status" value="1"/>
</dbReference>
<proteinExistence type="inferred from homology"/>
<dbReference type="InterPro" id="IPR002110">
    <property type="entry name" value="Ankyrin_rpt"/>
</dbReference>
<feature type="repeat" description="ANK" evidence="15">
    <location>
        <begin position="924"/>
        <end position="956"/>
    </location>
</feature>
<evidence type="ECO:0000256" key="3">
    <source>
        <dbReference type="ARBA" id="ARBA00022553"/>
    </source>
</evidence>
<keyword evidence="5" id="KW-0106">Calcium</keyword>
<evidence type="ECO:0000313" key="19">
    <source>
        <dbReference type="Proteomes" id="UP001428341"/>
    </source>
</evidence>
<dbReference type="SUPFAM" id="SSF52540">
    <property type="entry name" value="P-loop containing nucleoside triphosphate hydrolases"/>
    <property type="match status" value="1"/>
</dbReference>
<comment type="similarity">
    <text evidence="2">Belongs to the CAMTA family.</text>
</comment>
<evidence type="ECO:0000256" key="13">
    <source>
        <dbReference type="ARBA" id="ARBA00023163"/>
    </source>
</evidence>
<dbReference type="FunFam" id="1.20.5.190:FF:000003">
    <property type="entry name" value="Calmodulin-binding transcription activator 2"/>
    <property type="match status" value="1"/>
</dbReference>
<dbReference type="Pfam" id="PF00612">
    <property type="entry name" value="IQ"/>
    <property type="match status" value="2"/>
</dbReference>
<dbReference type="FunFam" id="3.40.50.150:FF:000224">
    <property type="entry name" value="S-adenosyl-L-methionine-dependent methyltransferases superfamily protein"/>
    <property type="match status" value="1"/>
</dbReference>
<keyword evidence="7" id="KW-0805">Transcription regulation</keyword>
<dbReference type="InterPro" id="IPR013783">
    <property type="entry name" value="Ig-like_fold"/>
</dbReference>
<dbReference type="Gene3D" id="1.20.5.190">
    <property type="match status" value="1"/>
</dbReference>
<evidence type="ECO:0000256" key="1">
    <source>
        <dbReference type="ARBA" id="ARBA00004123"/>
    </source>
</evidence>
<evidence type="ECO:0000256" key="6">
    <source>
        <dbReference type="ARBA" id="ARBA00022860"/>
    </source>
</evidence>
<dbReference type="SUPFAM" id="SSF81296">
    <property type="entry name" value="E set domains"/>
    <property type="match status" value="1"/>
</dbReference>
<dbReference type="SUPFAM" id="SSF48403">
    <property type="entry name" value="Ankyrin repeat"/>
    <property type="match status" value="1"/>
</dbReference>
<dbReference type="GO" id="GO:0003712">
    <property type="term" value="F:transcription coregulator activity"/>
    <property type="evidence" value="ECO:0007669"/>
    <property type="project" value="TreeGrafter"/>
</dbReference>
<keyword evidence="3" id="KW-0597">Phosphoprotein</keyword>
<dbReference type="InterPro" id="IPR005559">
    <property type="entry name" value="CG-1_dom"/>
</dbReference>
<dbReference type="SMART" id="SM01076">
    <property type="entry name" value="CG-1"/>
    <property type="match status" value="1"/>
</dbReference>
<dbReference type="InterPro" id="IPR002909">
    <property type="entry name" value="IPT_dom"/>
</dbReference>
<comment type="caution">
    <text evidence="18">The sequence shown here is derived from an EMBL/GenBank/DDBJ whole genome shotgun (WGS) entry which is preliminary data.</text>
</comment>
<dbReference type="Gene3D" id="1.25.40.20">
    <property type="entry name" value="Ankyrin repeat-containing domain"/>
    <property type="match status" value="1"/>
</dbReference>
<dbReference type="FunFam" id="2.60.40.10:FF:000314">
    <property type="entry name" value="Calmodulin-binding transcription activator 2"/>
    <property type="match status" value="1"/>
</dbReference>
<keyword evidence="8" id="KW-0346">Stress response</keyword>
<dbReference type="PANTHER" id="PTHR23335">
    <property type="entry name" value="CALMODULIN-BINDING TRANSCRIPTION ACTIVATOR CAMTA"/>
    <property type="match status" value="1"/>
</dbReference>
<dbReference type="InterPro" id="IPR014756">
    <property type="entry name" value="Ig_E-set"/>
</dbReference>
<name>A0AAP0LSU5_9ROSI</name>
<evidence type="ECO:0000256" key="12">
    <source>
        <dbReference type="ARBA" id="ARBA00023159"/>
    </source>
</evidence>
<dbReference type="CDD" id="cd00603">
    <property type="entry name" value="IPT_PCSR"/>
    <property type="match status" value="1"/>
</dbReference>
<dbReference type="Proteomes" id="UP001428341">
    <property type="component" value="Unassembled WGS sequence"/>
</dbReference>
<dbReference type="EMBL" id="JBCGBO010000024">
    <property type="protein sequence ID" value="KAK9182111.1"/>
    <property type="molecule type" value="Genomic_DNA"/>
</dbReference>
<evidence type="ECO:0000256" key="14">
    <source>
        <dbReference type="ARBA" id="ARBA00023242"/>
    </source>
</evidence>
<keyword evidence="4" id="KW-0677">Repeat</keyword>
<dbReference type="PROSITE" id="PS50088">
    <property type="entry name" value="ANK_REPEAT"/>
    <property type="match status" value="1"/>
</dbReference>
<dbReference type="Pfam" id="PF03859">
    <property type="entry name" value="CG-1"/>
    <property type="match status" value="1"/>
</dbReference>
<keyword evidence="10" id="KW-0175">Coiled coil</keyword>
<protein>
    <recommendedName>
        <fullName evidence="17">CG-1 domain-containing protein</fullName>
    </recommendedName>
</protein>